<proteinExistence type="inferred from homology"/>
<feature type="domain" description="Amidohydrolase-related" evidence="8">
    <location>
        <begin position="63"/>
        <end position="382"/>
    </location>
</feature>
<feature type="binding site" evidence="7">
    <location>
        <position position="242"/>
    </location>
    <ligand>
        <name>Fe(3+)</name>
        <dbReference type="ChEBI" id="CHEBI:29034"/>
    </ligand>
</feature>
<dbReference type="GO" id="GO:0050480">
    <property type="term" value="F:imidazolonepropionase activity"/>
    <property type="evidence" value="ECO:0007669"/>
    <property type="project" value="UniProtKB-EC"/>
</dbReference>
<feature type="binding site" evidence="7">
    <location>
        <position position="319"/>
    </location>
    <ligand>
        <name>N-formimidoyl-L-glutamate</name>
        <dbReference type="ChEBI" id="CHEBI:58928"/>
    </ligand>
</feature>
<dbReference type="InterPro" id="IPR005920">
    <property type="entry name" value="HutI"/>
</dbReference>
<dbReference type="EMBL" id="JBHMEA010000049">
    <property type="protein sequence ID" value="MFB9233289.1"/>
    <property type="molecule type" value="Genomic_DNA"/>
</dbReference>
<evidence type="ECO:0000256" key="6">
    <source>
        <dbReference type="ARBA" id="ARBA00023004"/>
    </source>
</evidence>
<comment type="pathway">
    <text evidence="7">Amino-acid degradation; L-histidine degradation into L-glutamate; N-formimidoyl-L-glutamate from L-histidine: step 3/3.</text>
</comment>
<dbReference type="Gene3D" id="2.30.40.10">
    <property type="entry name" value="Urease, subunit C, domain 1"/>
    <property type="match status" value="1"/>
</dbReference>
<comment type="subcellular location">
    <subcellularLocation>
        <location evidence="7">Cytoplasm</location>
    </subcellularLocation>
</comment>
<comment type="catalytic activity">
    <reaction evidence="7">
        <text>4-imidazolone-5-propanoate + H2O = N-formimidoyl-L-glutamate</text>
        <dbReference type="Rhea" id="RHEA:23660"/>
        <dbReference type="ChEBI" id="CHEBI:15377"/>
        <dbReference type="ChEBI" id="CHEBI:58928"/>
        <dbReference type="ChEBI" id="CHEBI:77893"/>
        <dbReference type="EC" id="3.5.2.7"/>
    </reaction>
</comment>
<keyword evidence="6 7" id="KW-0408">Iron</keyword>
<dbReference type="Gene3D" id="3.20.20.140">
    <property type="entry name" value="Metal-dependent hydrolases"/>
    <property type="match status" value="1"/>
</dbReference>
<comment type="function">
    <text evidence="7">Catalyzes the hydrolytic cleavage of the carbon-nitrogen bond in imidazolone-5-propanoate to yield N-formimidoyl-L-glutamate. It is the third step in the universal histidine degradation pathway.</text>
</comment>
<evidence type="ECO:0000256" key="1">
    <source>
        <dbReference type="ARBA" id="ARBA00012864"/>
    </source>
</evidence>
<keyword evidence="4 7" id="KW-0369">Histidine metabolism</keyword>
<dbReference type="InterPro" id="IPR011059">
    <property type="entry name" value="Metal-dep_hydrolase_composite"/>
</dbReference>
<organism evidence="9 10">
    <name type="scientific">Pseudohalocynthiibacter aestuariivivens</name>
    <dbReference type="NCBI Taxonomy" id="1591409"/>
    <lineage>
        <taxon>Bacteria</taxon>
        <taxon>Pseudomonadati</taxon>
        <taxon>Pseudomonadota</taxon>
        <taxon>Alphaproteobacteria</taxon>
        <taxon>Rhodobacterales</taxon>
        <taxon>Paracoccaceae</taxon>
        <taxon>Pseudohalocynthiibacter</taxon>
    </lineage>
</organism>
<dbReference type="Pfam" id="PF01979">
    <property type="entry name" value="Amidohydro_1"/>
    <property type="match status" value="1"/>
</dbReference>
<dbReference type="PANTHER" id="PTHR42752">
    <property type="entry name" value="IMIDAZOLONEPROPIONASE"/>
    <property type="match status" value="1"/>
</dbReference>
<feature type="binding site" evidence="7">
    <location>
        <position position="177"/>
    </location>
    <ligand>
        <name>4-imidazolone-5-propanoate</name>
        <dbReference type="ChEBI" id="CHEBI:77893"/>
    </ligand>
</feature>
<feature type="binding site" evidence="7">
    <location>
        <position position="72"/>
    </location>
    <ligand>
        <name>Zn(2+)</name>
        <dbReference type="ChEBI" id="CHEBI:29105"/>
    </ligand>
</feature>
<name>A0ABV5JIS3_9RHOB</name>
<feature type="binding site" evidence="7">
    <location>
        <position position="321"/>
    </location>
    <ligand>
        <name>N-formimidoyl-L-glutamate</name>
        <dbReference type="ChEBI" id="CHEBI:58928"/>
    </ligand>
</feature>
<dbReference type="SUPFAM" id="SSF51338">
    <property type="entry name" value="Composite domain of metallo-dependent hydrolases"/>
    <property type="match status" value="1"/>
</dbReference>
<keyword evidence="5 7" id="KW-0862">Zinc</keyword>
<keyword evidence="2 7" id="KW-0479">Metal-binding</keyword>
<dbReference type="InterPro" id="IPR006680">
    <property type="entry name" value="Amidohydro-rel"/>
</dbReference>
<dbReference type="CDD" id="cd01296">
    <property type="entry name" value="Imidazolone-5PH"/>
    <property type="match status" value="1"/>
</dbReference>
<accession>A0ABV5JIS3</accession>
<feature type="binding site" evidence="7">
    <location>
        <position position="245"/>
    </location>
    <ligand>
        <name>4-imidazolone-5-propanoate</name>
        <dbReference type="ChEBI" id="CHEBI:77893"/>
    </ligand>
</feature>
<dbReference type="HAMAP" id="MF_00372">
    <property type="entry name" value="HutI"/>
    <property type="match status" value="1"/>
</dbReference>
<evidence type="ECO:0000256" key="5">
    <source>
        <dbReference type="ARBA" id="ARBA00022833"/>
    </source>
</evidence>
<reference evidence="9 10" key="1">
    <citation type="submission" date="2024-09" db="EMBL/GenBank/DDBJ databases">
        <authorList>
            <person name="Sun Q."/>
            <person name="Mori K."/>
        </authorList>
    </citation>
    <scope>NUCLEOTIDE SEQUENCE [LARGE SCALE GENOMIC DNA]</scope>
    <source>
        <strain evidence="9 10">CECT 8726</strain>
    </source>
</reference>
<feature type="binding site" evidence="7">
    <location>
        <position position="317"/>
    </location>
    <ligand>
        <name>Fe(3+)</name>
        <dbReference type="ChEBI" id="CHEBI:29034"/>
    </ligand>
</feature>
<dbReference type="EC" id="3.5.2.7" evidence="1 7"/>
<feature type="binding site" evidence="7">
    <location>
        <position position="322"/>
    </location>
    <ligand>
        <name>4-imidazolone-5-propanoate</name>
        <dbReference type="ChEBI" id="CHEBI:77893"/>
    </ligand>
</feature>
<dbReference type="NCBIfam" id="TIGR01224">
    <property type="entry name" value="hutI"/>
    <property type="match status" value="1"/>
</dbReference>
<keyword evidence="3 7" id="KW-0378">Hydrolase</keyword>
<dbReference type="Proteomes" id="UP001589683">
    <property type="component" value="Unassembled WGS sequence"/>
</dbReference>
<feature type="binding site" evidence="7">
    <location>
        <position position="317"/>
    </location>
    <ligand>
        <name>Zn(2+)</name>
        <dbReference type="ChEBI" id="CHEBI:29105"/>
    </ligand>
</feature>
<evidence type="ECO:0000259" key="8">
    <source>
        <dbReference type="Pfam" id="PF01979"/>
    </source>
</evidence>
<sequence>MTDRPTLLINTTIATMIAADVPYGLIEDAAIVMEQEKIVWVGARADLPPQYGLSETHDLEGRLVTPALIDCHTHLVSGGNRAREFEMRLEGASYEEIARAGGGIVSTVKATRTTSEDDLLSDALRRVDALIAEGVAVIEIKSGYGLDQDTELKMLRVARRIADERPMSVHTTFLGAHAVPPEFKGRADAYIDDVCIPALKAAHAQGLVDAVDGFCEGIAFDTTQIARVFDVAKELGLPVKLHAEQLSNLGGAKLAASYGALSADHIEYLDQDGVAAMASAGTVAVILPGAFYTLRETQVPPIDLLRKHNIPMALATDANPGSSPLTSLLLTMNMACTLFRLTPEEALAGATRNAALALGLDQQGTLTPGSRADFAVWDVIHPAELAYRIGFNPLHTRIFGGKIEDA</sequence>
<comment type="similarity">
    <text evidence="7">Belongs to the metallo-dependent hydrolases superfamily. HutI family.</text>
</comment>
<evidence type="ECO:0000256" key="3">
    <source>
        <dbReference type="ARBA" id="ARBA00022801"/>
    </source>
</evidence>
<evidence type="ECO:0000256" key="7">
    <source>
        <dbReference type="HAMAP-Rule" id="MF_00372"/>
    </source>
</evidence>
<feature type="binding site" evidence="7">
    <location>
        <position position="74"/>
    </location>
    <ligand>
        <name>Fe(3+)</name>
        <dbReference type="ChEBI" id="CHEBI:29034"/>
    </ligand>
</feature>
<evidence type="ECO:0000256" key="2">
    <source>
        <dbReference type="ARBA" id="ARBA00022723"/>
    </source>
</evidence>
<keyword evidence="7" id="KW-0963">Cytoplasm</keyword>
<comment type="caution">
    <text evidence="9">The sequence shown here is derived from an EMBL/GenBank/DDBJ whole genome shotgun (WGS) entry which is preliminary data.</text>
</comment>
<keyword evidence="10" id="KW-1185">Reference proteome</keyword>
<evidence type="ECO:0000313" key="10">
    <source>
        <dbReference type="Proteomes" id="UP001589683"/>
    </source>
</evidence>
<protein>
    <recommendedName>
        <fullName evidence="1 7">Imidazolonepropionase</fullName>
        <ecNumber evidence="1 7">3.5.2.7</ecNumber>
    </recommendedName>
    <alternativeName>
        <fullName evidence="7">Imidazolone-5-propionate hydrolase</fullName>
    </alternativeName>
</protein>
<gene>
    <name evidence="7 9" type="primary">hutI</name>
    <name evidence="9" type="ORF">ACFFUT_15975</name>
</gene>
<feature type="binding site" evidence="7">
    <location>
        <position position="74"/>
    </location>
    <ligand>
        <name>Zn(2+)</name>
        <dbReference type="ChEBI" id="CHEBI:29105"/>
    </ligand>
</feature>
<feature type="binding site" evidence="7">
    <location>
        <position position="242"/>
    </location>
    <ligand>
        <name>Zn(2+)</name>
        <dbReference type="ChEBI" id="CHEBI:29105"/>
    </ligand>
</feature>
<feature type="binding site" evidence="7">
    <location>
        <position position="144"/>
    </location>
    <ligand>
        <name>4-imidazolone-5-propanoate</name>
        <dbReference type="ChEBI" id="CHEBI:77893"/>
    </ligand>
</feature>
<evidence type="ECO:0000313" key="9">
    <source>
        <dbReference type="EMBL" id="MFB9233289.1"/>
    </source>
</evidence>
<feature type="binding site" evidence="7">
    <location>
        <position position="81"/>
    </location>
    <ligand>
        <name>4-imidazolone-5-propanoate</name>
        <dbReference type="ChEBI" id="CHEBI:77893"/>
    </ligand>
</feature>
<dbReference type="RefSeq" id="WP_213888216.1">
    <property type="nucleotide sequence ID" value="NZ_JAGFNU010000003.1"/>
</dbReference>
<dbReference type="InterPro" id="IPR032466">
    <property type="entry name" value="Metal_Hydrolase"/>
</dbReference>
<comment type="cofactor">
    <cofactor evidence="7">
        <name>Zn(2+)</name>
        <dbReference type="ChEBI" id="CHEBI:29105"/>
    </cofactor>
    <cofactor evidence="7">
        <name>Fe(3+)</name>
        <dbReference type="ChEBI" id="CHEBI:29034"/>
    </cofactor>
    <text evidence="7">Binds 1 zinc or iron ion per subunit.</text>
</comment>
<feature type="binding site" evidence="7">
    <location>
        <position position="144"/>
    </location>
    <ligand>
        <name>N-formimidoyl-L-glutamate</name>
        <dbReference type="ChEBI" id="CHEBI:58928"/>
    </ligand>
</feature>
<feature type="binding site" evidence="7">
    <location>
        <position position="72"/>
    </location>
    <ligand>
        <name>Fe(3+)</name>
        <dbReference type="ChEBI" id="CHEBI:29034"/>
    </ligand>
</feature>
<evidence type="ECO:0000256" key="4">
    <source>
        <dbReference type="ARBA" id="ARBA00022808"/>
    </source>
</evidence>
<dbReference type="SUPFAM" id="SSF51556">
    <property type="entry name" value="Metallo-dependent hydrolases"/>
    <property type="match status" value="1"/>
</dbReference>
<dbReference type="PANTHER" id="PTHR42752:SF1">
    <property type="entry name" value="IMIDAZOLONEPROPIONASE-RELATED"/>
    <property type="match status" value="1"/>
</dbReference>